<dbReference type="PIRSF" id="PIRSF028865">
    <property type="entry name" value="Membrin-2"/>
    <property type="match status" value="1"/>
</dbReference>
<evidence type="ECO:0000256" key="9">
    <source>
        <dbReference type="ARBA" id="ARBA00023136"/>
    </source>
</evidence>
<comment type="similarity">
    <text evidence="2">Belongs to the VTI1 family.</text>
</comment>
<dbReference type="GO" id="GO:0048280">
    <property type="term" value="P:vesicle fusion with Golgi apparatus"/>
    <property type="evidence" value="ECO:0007669"/>
    <property type="project" value="TreeGrafter"/>
</dbReference>
<dbReference type="Pfam" id="PF05008">
    <property type="entry name" value="V-SNARE"/>
    <property type="match status" value="1"/>
</dbReference>
<dbReference type="Proteomes" id="UP001378592">
    <property type="component" value="Unassembled WGS sequence"/>
</dbReference>
<evidence type="ECO:0000256" key="13">
    <source>
        <dbReference type="ARBA" id="ARBA00081711"/>
    </source>
</evidence>
<name>A0AAN9VVB5_9ORTH</name>
<evidence type="ECO:0000256" key="14">
    <source>
        <dbReference type="ARBA" id="ARBA00082368"/>
    </source>
</evidence>
<dbReference type="FunFam" id="1.20.58.400:FF:000001">
    <property type="entry name" value="Vesicle transport through interaction with t-SNAREs homolog 1A"/>
    <property type="match status" value="1"/>
</dbReference>
<evidence type="ECO:0000256" key="7">
    <source>
        <dbReference type="ARBA" id="ARBA00023034"/>
    </source>
</evidence>
<dbReference type="InterPro" id="IPR010989">
    <property type="entry name" value="SNARE"/>
</dbReference>
<dbReference type="SMART" id="SM00397">
    <property type="entry name" value="t_SNARE"/>
    <property type="match status" value="1"/>
</dbReference>
<evidence type="ECO:0000259" key="17">
    <source>
        <dbReference type="SMART" id="SM00397"/>
    </source>
</evidence>
<dbReference type="GO" id="GO:0005829">
    <property type="term" value="C:cytosol"/>
    <property type="evidence" value="ECO:0007669"/>
    <property type="project" value="GOC"/>
</dbReference>
<comment type="caution">
    <text evidence="18">The sequence shown here is derived from an EMBL/GenBank/DDBJ whole genome shotgun (WGS) entry which is preliminary data.</text>
</comment>
<dbReference type="InterPro" id="IPR027027">
    <property type="entry name" value="GOSR2/Membrin/Bos1"/>
</dbReference>
<evidence type="ECO:0000256" key="5">
    <source>
        <dbReference type="ARBA" id="ARBA00022927"/>
    </source>
</evidence>
<dbReference type="EMBL" id="JAZDUA010000074">
    <property type="protein sequence ID" value="KAK7869486.1"/>
    <property type="molecule type" value="Genomic_DNA"/>
</dbReference>
<comment type="subunit">
    <text evidence="11">Interacts with distinct SNARE complexes that contain either STX5 or STX6. Interacts with NAPA and, to a lesser extent, with NAPG. Identified in a complex containing STX6, STX12, VAMP4 and VTI1A.</text>
</comment>
<dbReference type="PANTHER" id="PTHR21230:SF26">
    <property type="entry name" value="VESICLE TRANSPORT THROUGH INTERACTION WITH T-SNARES HOMOLOG 1A"/>
    <property type="match status" value="1"/>
</dbReference>
<dbReference type="InterPro" id="IPR038407">
    <property type="entry name" value="v-SNARE_N_sf"/>
</dbReference>
<evidence type="ECO:0000256" key="11">
    <source>
        <dbReference type="ARBA" id="ARBA00065755"/>
    </source>
</evidence>
<dbReference type="AlphaFoldDB" id="A0AAN9VVB5"/>
<dbReference type="Gene3D" id="1.20.58.400">
    <property type="entry name" value="t-snare proteins"/>
    <property type="match status" value="1"/>
</dbReference>
<evidence type="ECO:0000313" key="18">
    <source>
        <dbReference type="EMBL" id="KAK7869486.1"/>
    </source>
</evidence>
<dbReference type="CDD" id="cd15891">
    <property type="entry name" value="SNARE_Vti1a"/>
    <property type="match status" value="1"/>
</dbReference>
<dbReference type="GO" id="GO:0006891">
    <property type="term" value="P:intra-Golgi vesicle-mediated transport"/>
    <property type="evidence" value="ECO:0007669"/>
    <property type="project" value="TreeGrafter"/>
</dbReference>
<keyword evidence="6 16" id="KW-1133">Transmembrane helix</keyword>
<dbReference type="SUPFAM" id="SSF58038">
    <property type="entry name" value="SNARE fusion complex"/>
    <property type="match status" value="1"/>
</dbReference>
<dbReference type="InterPro" id="IPR000727">
    <property type="entry name" value="T_SNARE_dom"/>
</dbReference>
<dbReference type="SUPFAM" id="SSF47661">
    <property type="entry name" value="t-snare proteins"/>
    <property type="match status" value="1"/>
</dbReference>
<evidence type="ECO:0000256" key="1">
    <source>
        <dbReference type="ARBA" id="ARBA00004194"/>
    </source>
</evidence>
<dbReference type="GO" id="GO:0031902">
    <property type="term" value="C:late endosome membrane"/>
    <property type="evidence" value="ECO:0007669"/>
    <property type="project" value="TreeGrafter"/>
</dbReference>
<evidence type="ECO:0000313" key="19">
    <source>
        <dbReference type="Proteomes" id="UP001378592"/>
    </source>
</evidence>
<keyword evidence="19" id="KW-1185">Reference proteome</keyword>
<comment type="subcellular location">
    <subcellularLocation>
        <location evidence="10">Endomembrane system</location>
        <topology evidence="10">Single-pass type IV membrane protein</topology>
    </subcellularLocation>
    <subcellularLocation>
        <location evidence="1">Golgi apparatus membrane</location>
        <topology evidence="1">Single-pass membrane protein</topology>
    </subcellularLocation>
</comment>
<dbReference type="GO" id="GO:0005789">
    <property type="term" value="C:endoplasmic reticulum membrane"/>
    <property type="evidence" value="ECO:0007669"/>
    <property type="project" value="TreeGrafter"/>
</dbReference>
<dbReference type="GO" id="GO:0000139">
    <property type="term" value="C:Golgi membrane"/>
    <property type="evidence" value="ECO:0007669"/>
    <property type="project" value="UniProtKB-SubCell"/>
</dbReference>
<proteinExistence type="inferred from homology"/>
<sequence length="225" mass="25651">MASLMESYEQQYAVLTADITAKIGKLSNAHGVDKKSLVLDVERHIEEAQELLEQMELEVREVEAASRPRLRTRVDSYRAELGRLSQEFMKVRSPPFQDVCISGFFGQDDLYGTGVSMNDEQKLRLLDNTERMERTGRNLSTGYRIILETEDIGSQVLQELSAQRETIQKSRSRLRETDAELGRSTRLLSGMVMRSMQHRFILFGVALVFLIVIIVAITLTVSKYT</sequence>
<evidence type="ECO:0000256" key="4">
    <source>
        <dbReference type="ARBA" id="ARBA00022692"/>
    </source>
</evidence>
<evidence type="ECO:0000256" key="10">
    <source>
        <dbReference type="ARBA" id="ARBA00046280"/>
    </source>
</evidence>
<organism evidence="18 19">
    <name type="scientific">Gryllus longicercus</name>
    <dbReference type="NCBI Taxonomy" id="2509291"/>
    <lineage>
        <taxon>Eukaryota</taxon>
        <taxon>Metazoa</taxon>
        <taxon>Ecdysozoa</taxon>
        <taxon>Arthropoda</taxon>
        <taxon>Hexapoda</taxon>
        <taxon>Insecta</taxon>
        <taxon>Pterygota</taxon>
        <taxon>Neoptera</taxon>
        <taxon>Polyneoptera</taxon>
        <taxon>Orthoptera</taxon>
        <taxon>Ensifera</taxon>
        <taxon>Gryllidea</taxon>
        <taxon>Grylloidea</taxon>
        <taxon>Gryllidae</taxon>
        <taxon>Gryllinae</taxon>
        <taxon>Gryllus</taxon>
    </lineage>
</organism>
<evidence type="ECO:0000256" key="15">
    <source>
        <dbReference type="SAM" id="Coils"/>
    </source>
</evidence>
<evidence type="ECO:0000256" key="8">
    <source>
        <dbReference type="ARBA" id="ARBA00023054"/>
    </source>
</evidence>
<dbReference type="Pfam" id="PF12352">
    <property type="entry name" value="V-SNARE_C"/>
    <property type="match status" value="1"/>
</dbReference>
<keyword evidence="5" id="KW-0653">Protein transport</keyword>
<keyword evidence="3" id="KW-0813">Transport</keyword>
<evidence type="ECO:0000256" key="3">
    <source>
        <dbReference type="ARBA" id="ARBA00022448"/>
    </source>
</evidence>
<dbReference type="GO" id="GO:0000149">
    <property type="term" value="F:SNARE binding"/>
    <property type="evidence" value="ECO:0007669"/>
    <property type="project" value="TreeGrafter"/>
</dbReference>
<dbReference type="InterPro" id="IPR007705">
    <property type="entry name" value="Vesicle_trsprt_v-SNARE_N"/>
</dbReference>
<dbReference type="GO" id="GO:0042147">
    <property type="term" value="P:retrograde transport, endosome to Golgi"/>
    <property type="evidence" value="ECO:0007669"/>
    <property type="project" value="TreeGrafter"/>
</dbReference>
<dbReference type="Gene3D" id="1.20.5.110">
    <property type="match status" value="1"/>
</dbReference>
<protein>
    <recommendedName>
        <fullName evidence="12">Vesicle transport through interaction with t-SNAREs homolog 1A</fullName>
    </recommendedName>
    <alternativeName>
        <fullName evidence="14">Vesicle transport v-SNARE protein Vti1-like 2</fullName>
    </alternativeName>
    <alternativeName>
        <fullName evidence="13">Vti1-rp2</fullName>
    </alternativeName>
</protein>
<evidence type="ECO:0000256" key="16">
    <source>
        <dbReference type="SAM" id="Phobius"/>
    </source>
</evidence>
<evidence type="ECO:0000256" key="2">
    <source>
        <dbReference type="ARBA" id="ARBA00006108"/>
    </source>
</evidence>
<dbReference type="GO" id="GO:0006896">
    <property type="term" value="P:Golgi to vacuole transport"/>
    <property type="evidence" value="ECO:0007669"/>
    <property type="project" value="TreeGrafter"/>
</dbReference>
<keyword evidence="4 16" id="KW-0812">Transmembrane</keyword>
<gene>
    <name evidence="18" type="ORF">R5R35_008198</name>
</gene>
<evidence type="ECO:0000256" key="6">
    <source>
        <dbReference type="ARBA" id="ARBA00022989"/>
    </source>
</evidence>
<accession>A0AAN9VVB5</accession>
<dbReference type="PANTHER" id="PTHR21230">
    <property type="entry name" value="VESICLE TRANSPORT V-SNARE PROTEIN VTI1-RELATED"/>
    <property type="match status" value="1"/>
</dbReference>
<keyword evidence="7" id="KW-0333">Golgi apparatus</keyword>
<reference evidence="18 19" key="1">
    <citation type="submission" date="2024-03" db="EMBL/GenBank/DDBJ databases">
        <title>The genome assembly and annotation of the cricket Gryllus longicercus Weissman &amp; Gray.</title>
        <authorList>
            <person name="Szrajer S."/>
            <person name="Gray D."/>
            <person name="Ylla G."/>
        </authorList>
    </citation>
    <scope>NUCLEOTIDE SEQUENCE [LARGE SCALE GENOMIC DNA]</scope>
    <source>
        <strain evidence="18">DAG 2021-001</strain>
        <tissue evidence="18">Whole body minus gut</tissue>
    </source>
</reference>
<feature type="domain" description="T-SNARE coiled-coil homology" evidence="17">
    <location>
        <begin position="124"/>
        <end position="191"/>
    </location>
</feature>
<dbReference type="GO" id="GO:0012507">
    <property type="term" value="C:ER to Golgi transport vesicle membrane"/>
    <property type="evidence" value="ECO:0007669"/>
    <property type="project" value="TreeGrafter"/>
</dbReference>
<dbReference type="GO" id="GO:0031201">
    <property type="term" value="C:SNARE complex"/>
    <property type="evidence" value="ECO:0007669"/>
    <property type="project" value="TreeGrafter"/>
</dbReference>
<evidence type="ECO:0000256" key="12">
    <source>
        <dbReference type="ARBA" id="ARBA00071612"/>
    </source>
</evidence>
<keyword evidence="9 16" id="KW-0472">Membrane</keyword>
<dbReference type="FunFam" id="1.20.5.110:FF:000078">
    <property type="entry name" value="Vesicle transport through interaction with t-SNAREs 1A"/>
    <property type="match status" value="1"/>
</dbReference>
<feature type="transmembrane region" description="Helical" evidence="16">
    <location>
        <begin position="200"/>
        <end position="221"/>
    </location>
</feature>
<feature type="coiled-coil region" evidence="15">
    <location>
        <begin position="34"/>
        <end position="65"/>
    </location>
</feature>
<dbReference type="GO" id="GO:0006886">
    <property type="term" value="P:intracellular protein transport"/>
    <property type="evidence" value="ECO:0007669"/>
    <property type="project" value="InterPro"/>
</dbReference>
<dbReference type="GO" id="GO:0016236">
    <property type="term" value="P:macroautophagy"/>
    <property type="evidence" value="ECO:0007669"/>
    <property type="project" value="TreeGrafter"/>
</dbReference>
<dbReference type="GO" id="GO:0005484">
    <property type="term" value="F:SNAP receptor activity"/>
    <property type="evidence" value="ECO:0007669"/>
    <property type="project" value="InterPro"/>
</dbReference>
<keyword evidence="8 15" id="KW-0175">Coiled coil</keyword>